<dbReference type="Pfam" id="PF00271">
    <property type="entry name" value="Helicase_C"/>
    <property type="match status" value="1"/>
</dbReference>
<evidence type="ECO:0000259" key="14">
    <source>
        <dbReference type="PROSITE" id="PS51204"/>
    </source>
</evidence>
<dbReference type="Gene3D" id="3.40.50.10810">
    <property type="entry name" value="Tandem AAA-ATPase domain"/>
    <property type="match status" value="1"/>
</dbReference>
<dbReference type="InterPro" id="IPR014012">
    <property type="entry name" value="HSA_dom"/>
</dbReference>
<feature type="region of interest" description="Disordered" evidence="10">
    <location>
        <begin position="1210"/>
        <end position="1301"/>
    </location>
</feature>
<evidence type="ECO:0000313" key="17">
    <source>
        <dbReference type="Proteomes" id="UP000054166"/>
    </source>
</evidence>
<sequence>MSAQMGGNNPQQQSPQIQGQPRMGQQNAIKERWQAMMQRANQLKQQGYTPETSQELAGIIKLFNNFQAQQAQNRAQHAEQPQSEQPIANGHTSSSSSSTLAALSNGTVQAPTPAPLSITPGPIPSAPPHPPQSPTPVSFSEEQIQALRAQIHAFKLISRGMPVPSNIQQAIRGPGQAIAELEKQLAGQDVTSRVVDGVVKIQKASEEGVKDEDGDEVMNEEDVPKGPFLEDDVNSGIYPYNAYRHPFTNLRFTPGADPQKFATKLQRLLVPSVMPTGLDAHHIINERDRFIEARIQQRIRELEAMPSTIGDGGFETVLNQTTDMNKENDSLMGPPPSKYEPDTPLHLLINPSPNAHGKLRAMIELKSLKVLDKQRALRALVAERLTHGSLLPLNRADFRRMRKPTIRDARMTEQLERKQRADRERRAKHKHVEQLSVITTHGKDVLAVNRAAQDRVLKLGRAVLQFHAHTEKEEQKRIERLAKERLKALKADDEEAYMKLIDTAKDTRITHLLKQTDSYLDSLAQAVVAQQNEGQREEHFFFETEEGPANEATFGAQIAADDVVGDKSRVDYYAVAHKISERVSRQPTLLIGGQLKEYQLKGLQWMVSLYNNRLNGILADEMGLGKTIQTISLIAFLIESKKQRGPYLVIVPLSTMTNWSGEFAKWAPQIKVVSYKGNPAQRRILQGELRVGHFQVLLTTYEYIIKDRPVLSKIKWVHMIIDEGHRMKNTQSKLAQTLTTYYHSRYRLILTGTPLQNNLPELWSLLNFVLPKIFNSVKSFDEWFNTPFANSGTGDKIELNEEEALLIIRRLHKVLRPFLLRRLKKDVEKELPDKVEKVIKVRMSALQSQLYKQMKKHKMIADGKDSKGKSAGVKGLSNELMQLRKICQHPFLFESVEDKINPGGMIDDKLIRSSGKIELLARILPKFFATGHRVLIFFQMTKVMDIMEDFLKMMGWQYLRLDGGTKTDERATHVQHFNAKDSEIKVFILSTRAGGLGLNLQTADTVIIFDSDWNPHADLQAQDRAHRIGQTKAVRILRFITEKSVEEAMYARARFKLDIDDKVIQAGRFDNKSTQEEQEEFLRSILEADQEEENEEAGDMNDDELNEMLSRNDDEGNIFRDLDIARERTALENWRAAGNRGKPPQQLMQLEELPECYQTDEPFEVEVIIEGTEGRGQRKRNTVVYNDGLSDDQWALALEDGEDLDEFAVRSRDKKDRRATNKFLKDAEASGRGTPISDTDSRGRKNKKGKSKMNVPDYEPSPANGKRKRGMKSLSVTPSVNDDDDDDRDSKRRKTKAAELPPAIRDKMKKAFLECHKAVMACEDDTGRRRCELFKDLPDRRDYPDYYQLIKQPIALSHIRKRTNSNTYKTVTAYRADWRLMFGNARTYNQEGSWVYIDAEEMEKVFEAAFQRHVANAGFPGSSGGDVASGSGAYDAMDDDEPLPPPRSKSANRKAVISDDDYSSDDD</sequence>
<evidence type="ECO:0000259" key="15">
    <source>
        <dbReference type="PROSITE" id="PS51666"/>
    </source>
</evidence>
<feature type="compositionally biased region" description="Basic and acidic residues" evidence="10">
    <location>
        <begin position="1210"/>
        <end position="1229"/>
    </location>
</feature>
<feature type="domain" description="Bromo" evidence="11">
    <location>
        <begin position="1326"/>
        <end position="1396"/>
    </location>
</feature>
<feature type="compositionally biased region" description="Low complexity" evidence="10">
    <location>
        <begin position="70"/>
        <end position="80"/>
    </location>
</feature>
<reference evidence="17" key="2">
    <citation type="submission" date="2015-01" db="EMBL/GenBank/DDBJ databases">
        <title>Evolutionary Origins and Diversification of the Mycorrhizal Mutualists.</title>
        <authorList>
            <consortium name="DOE Joint Genome Institute"/>
            <consortium name="Mycorrhizal Genomics Consortium"/>
            <person name="Kohler A."/>
            <person name="Kuo A."/>
            <person name="Nagy L.G."/>
            <person name="Floudas D."/>
            <person name="Copeland A."/>
            <person name="Barry K.W."/>
            <person name="Cichocki N."/>
            <person name="Veneault-Fourrey C."/>
            <person name="LaButti K."/>
            <person name="Lindquist E.A."/>
            <person name="Lipzen A."/>
            <person name="Lundell T."/>
            <person name="Morin E."/>
            <person name="Murat C."/>
            <person name="Riley R."/>
            <person name="Ohm R."/>
            <person name="Sun H."/>
            <person name="Tunlid A."/>
            <person name="Henrissat B."/>
            <person name="Grigoriev I.V."/>
            <person name="Hibbett D.S."/>
            <person name="Martin F."/>
        </authorList>
    </citation>
    <scope>NUCLEOTIDE SEQUENCE [LARGE SCALE GENOMIC DNA]</scope>
    <source>
        <strain evidence="17">F 1598</strain>
    </source>
</reference>
<dbReference type="CDD" id="cd18793">
    <property type="entry name" value="SF2_C_SNF"/>
    <property type="match status" value="1"/>
</dbReference>
<keyword evidence="17" id="KW-1185">Reference proteome</keyword>
<dbReference type="PROSITE" id="PS51666">
    <property type="entry name" value="QLQ"/>
    <property type="match status" value="1"/>
</dbReference>
<dbReference type="FunFam" id="3.40.50.10810:FF:000008">
    <property type="entry name" value="Chromatin structure-remodeling complex subunit snf21"/>
    <property type="match status" value="1"/>
</dbReference>
<feature type="compositionally biased region" description="Pro residues" evidence="10">
    <location>
        <begin position="121"/>
        <end position="134"/>
    </location>
</feature>
<dbReference type="OrthoDB" id="5857104at2759"/>
<dbReference type="GO" id="GO:0005634">
    <property type="term" value="C:nucleus"/>
    <property type="evidence" value="ECO:0007669"/>
    <property type="project" value="UniProtKB-SubCell"/>
</dbReference>
<feature type="domain" description="Helicase ATP-binding" evidence="12">
    <location>
        <begin position="607"/>
        <end position="772"/>
    </location>
</feature>
<keyword evidence="7" id="KW-0804">Transcription</keyword>
<dbReference type="PRINTS" id="PR00503">
    <property type="entry name" value="BROMODOMAIN"/>
</dbReference>
<dbReference type="PROSITE" id="PS50014">
    <property type="entry name" value="BROMODOMAIN_2"/>
    <property type="match status" value="1"/>
</dbReference>
<dbReference type="PROSITE" id="PS51204">
    <property type="entry name" value="HSA"/>
    <property type="match status" value="1"/>
</dbReference>
<evidence type="ECO:0000259" key="12">
    <source>
        <dbReference type="PROSITE" id="PS51192"/>
    </source>
</evidence>
<dbReference type="GO" id="GO:0006338">
    <property type="term" value="P:chromatin remodeling"/>
    <property type="evidence" value="ECO:0007669"/>
    <property type="project" value="UniProtKB-ARBA"/>
</dbReference>
<keyword evidence="4" id="KW-0067">ATP-binding</keyword>
<name>A0A0C3BEJ6_PILCF</name>
<dbReference type="Pfam" id="PF00439">
    <property type="entry name" value="Bromodomain"/>
    <property type="match status" value="1"/>
</dbReference>
<feature type="region of interest" description="Disordered" evidence="10">
    <location>
        <begin position="70"/>
        <end position="141"/>
    </location>
</feature>
<dbReference type="InterPro" id="IPR000330">
    <property type="entry name" value="SNF2_N"/>
</dbReference>
<dbReference type="GO" id="GO:0006355">
    <property type="term" value="P:regulation of DNA-templated transcription"/>
    <property type="evidence" value="ECO:0007669"/>
    <property type="project" value="InterPro"/>
</dbReference>
<organism evidence="16 17">
    <name type="scientific">Piloderma croceum (strain F 1598)</name>
    <dbReference type="NCBI Taxonomy" id="765440"/>
    <lineage>
        <taxon>Eukaryota</taxon>
        <taxon>Fungi</taxon>
        <taxon>Dikarya</taxon>
        <taxon>Basidiomycota</taxon>
        <taxon>Agaricomycotina</taxon>
        <taxon>Agaricomycetes</taxon>
        <taxon>Agaricomycetidae</taxon>
        <taxon>Atheliales</taxon>
        <taxon>Atheliaceae</taxon>
        <taxon>Piloderma</taxon>
    </lineage>
</organism>
<feature type="compositionally biased region" description="Acidic residues" evidence="10">
    <location>
        <begin position="1458"/>
        <end position="1467"/>
    </location>
</feature>
<feature type="compositionally biased region" description="Low complexity" evidence="10">
    <location>
        <begin position="92"/>
        <end position="104"/>
    </location>
</feature>
<dbReference type="STRING" id="765440.A0A0C3BEJ6"/>
<dbReference type="InterPro" id="IPR014001">
    <property type="entry name" value="Helicase_ATP-bd"/>
</dbReference>
<dbReference type="GO" id="GO:0005524">
    <property type="term" value="F:ATP binding"/>
    <property type="evidence" value="ECO:0007669"/>
    <property type="project" value="InterPro"/>
</dbReference>
<dbReference type="SMART" id="SM00951">
    <property type="entry name" value="QLQ"/>
    <property type="match status" value="1"/>
</dbReference>
<dbReference type="SUPFAM" id="SSF52540">
    <property type="entry name" value="P-loop containing nucleoside triphosphate hydrolases"/>
    <property type="match status" value="2"/>
</dbReference>
<dbReference type="PROSITE" id="PS51194">
    <property type="entry name" value="HELICASE_CTER"/>
    <property type="match status" value="1"/>
</dbReference>
<evidence type="ECO:0000256" key="1">
    <source>
        <dbReference type="ARBA" id="ARBA00004123"/>
    </source>
</evidence>
<comment type="subcellular location">
    <subcellularLocation>
        <location evidence="1">Nucleus</location>
    </subcellularLocation>
</comment>
<dbReference type="Proteomes" id="UP000054166">
    <property type="component" value="Unassembled WGS sequence"/>
</dbReference>
<dbReference type="Gene3D" id="1.20.920.10">
    <property type="entry name" value="Bromodomain-like"/>
    <property type="match status" value="1"/>
</dbReference>
<dbReference type="InterPro" id="IPR036427">
    <property type="entry name" value="Bromodomain-like_sf"/>
</dbReference>
<dbReference type="InterPro" id="IPR027417">
    <property type="entry name" value="P-loop_NTPase"/>
</dbReference>
<feature type="domain" description="QLQ" evidence="15">
    <location>
        <begin position="138"/>
        <end position="173"/>
    </location>
</feature>
<dbReference type="InterPro" id="IPR038718">
    <property type="entry name" value="SNF2-like_sf"/>
</dbReference>
<keyword evidence="3" id="KW-0378">Hydrolase</keyword>
<keyword evidence="8" id="KW-0539">Nucleus</keyword>
<dbReference type="InterPro" id="IPR029295">
    <property type="entry name" value="SnAC"/>
</dbReference>
<dbReference type="InterPro" id="IPR049730">
    <property type="entry name" value="SNF2/RAD54-like_C"/>
</dbReference>
<dbReference type="SMART" id="SM00573">
    <property type="entry name" value="HSA"/>
    <property type="match status" value="1"/>
</dbReference>
<feature type="domain" description="Helicase C-terminal" evidence="13">
    <location>
        <begin position="919"/>
        <end position="1080"/>
    </location>
</feature>
<evidence type="ECO:0000256" key="10">
    <source>
        <dbReference type="SAM" id="MobiDB-lite"/>
    </source>
</evidence>
<keyword evidence="5" id="KW-0805">Transcription regulation</keyword>
<dbReference type="SMART" id="SM00297">
    <property type="entry name" value="BROMO"/>
    <property type="match status" value="1"/>
</dbReference>
<dbReference type="SMART" id="SM01314">
    <property type="entry name" value="SnAC"/>
    <property type="match status" value="1"/>
</dbReference>
<feature type="domain" description="HSA" evidence="14">
    <location>
        <begin position="419"/>
        <end position="491"/>
    </location>
</feature>
<dbReference type="InterPro" id="IPR001650">
    <property type="entry name" value="Helicase_C-like"/>
</dbReference>
<feature type="region of interest" description="Disordered" evidence="10">
    <location>
        <begin position="1420"/>
        <end position="1467"/>
    </location>
</feature>
<dbReference type="SUPFAM" id="SSF47370">
    <property type="entry name" value="Bromodomain"/>
    <property type="match status" value="1"/>
</dbReference>
<evidence type="ECO:0000259" key="13">
    <source>
        <dbReference type="PROSITE" id="PS51194"/>
    </source>
</evidence>
<dbReference type="CDD" id="cd17996">
    <property type="entry name" value="DEXHc_SMARCA2_SMARCA4"/>
    <property type="match status" value="1"/>
</dbReference>
<dbReference type="SMART" id="SM00490">
    <property type="entry name" value="HELICc"/>
    <property type="match status" value="1"/>
</dbReference>
<keyword evidence="2" id="KW-0547">Nucleotide-binding</keyword>
<proteinExistence type="predicted"/>
<dbReference type="InParanoid" id="A0A0C3BEJ6"/>
<dbReference type="GO" id="GO:0016787">
    <property type="term" value="F:hydrolase activity"/>
    <property type="evidence" value="ECO:0007669"/>
    <property type="project" value="UniProtKB-KW"/>
</dbReference>
<feature type="compositionally biased region" description="Polar residues" evidence="10">
    <location>
        <begin position="39"/>
        <end position="52"/>
    </location>
</feature>
<evidence type="ECO:0000256" key="6">
    <source>
        <dbReference type="ARBA" id="ARBA00023117"/>
    </source>
</evidence>
<protein>
    <submittedName>
        <fullName evidence="16">Uncharacterized protein</fullName>
    </submittedName>
</protein>
<evidence type="ECO:0000256" key="3">
    <source>
        <dbReference type="ARBA" id="ARBA00022801"/>
    </source>
</evidence>
<dbReference type="GO" id="GO:0042393">
    <property type="term" value="F:histone binding"/>
    <property type="evidence" value="ECO:0007669"/>
    <property type="project" value="InterPro"/>
</dbReference>
<feature type="region of interest" description="Disordered" evidence="10">
    <location>
        <begin position="1"/>
        <end position="52"/>
    </location>
</feature>
<evidence type="ECO:0000256" key="8">
    <source>
        <dbReference type="ARBA" id="ARBA00023242"/>
    </source>
</evidence>
<dbReference type="Gene3D" id="3.40.50.300">
    <property type="entry name" value="P-loop containing nucleotide triphosphate hydrolases"/>
    <property type="match status" value="1"/>
</dbReference>
<dbReference type="Gene3D" id="1.20.5.170">
    <property type="match status" value="1"/>
</dbReference>
<reference evidence="16 17" key="1">
    <citation type="submission" date="2014-04" db="EMBL/GenBank/DDBJ databases">
        <authorList>
            <consortium name="DOE Joint Genome Institute"/>
            <person name="Kuo A."/>
            <person name="Tarkka M."/>
            <person name="Buscot F."/>
            <person name="Kohler A."/>
            <person name="Nagy L.G."/>
            <person name="Floudas D."/>
            <person name="Copeland A."/>
            <person name="Barry K.W."/>
            <person name="Cichocki N."/>
            <person name="Veneault-Fourrey C."/>
            <person name="LaButti K."/>
            <person name="Lindquist E.A."/>
            <person name="Lipzen A."/>
            <person name="Lundell T."/>
            <person name="Morin E."/>
            <person name="Murat C."/>
            <person name="Sun H."/>
            <person name="Tunlid A."/>
            <person name="Henrissat B."/>
            <person name="Grigoriev I.V."/>
            <person name="Hibbett D.S."/>
            <person name="Martin F."/>
            <person name="Nordberg H.P."/>
            <person name="Cantor M.N."/>
            <person name="Hua S.X."/>
        </authorList>
    </citation>
    <scope>NUCLEOTIDE SEQUENCE [LARGE SCALE GENOMIC DNA]</scope>
    <source>
        <strain evidence="16 17">F 1598</strain>
    </source>
</reference>
<evidence type="ECO:0000256" key="7">
    <source>
        <dbReference type="ARBA" id="ARBA00023163"/>
    </source>
</evidence>
<keyword evidence="6 9" id="KW-0103">Bromodomain</keyword>
<feature type="compositionally biased region" description="Low complexity" evidence="10">
    <location>
        <begin position="1"/>
        <end position="21"/>
    </location>
</feature>
<dbReference type="InterPro" id="IPR001487">
    <property type="entry name" value="Bromodomain"/>
</dbReference>
<evidence type="ECO:0000256" key="2">
    <source>
        <dbReference type="ARBA" id="ARBA00022741"/>
    </source>
</evidence>
<dbReference type="Pfam" id="PF00176">
    <property type="entry name" value="SNF2-rel_dom"/>
    <property type="match status" value="1"/>
</dbReference>
<dbReference type="SMART" id="SM00487">
    <property type="entry name" value="DEXDc"/>
    <property type="match status" value="1"/>
</dbReference>
<evidence type="ECO:0000256" key="9">
    <source>
        <dbReference type="PROSITE-ProRule" id="PRU00035"/>
    </source>
</evidence>
<evidence type="ECO:0000313" key="16">
    <source>
        <dbReference type="EMBL" id="KIM84733.1"/>
    </source>
</evidence>
<dbReference type="EMBL" id="KN832987">
    <property type="protein sequence ID" value="KIM84733.1"/>
    <property type="molecule type" value="Genomic_DNA"/>
</dbReference>
<dbReference type="Pfam" id="PF14619">
    <property type="entry name" value="SnAC"/>
    <property type="match status" value="1"/>
</dbReference>
<accession>A0A0C3BEJ6</accession>
<dbReference type="InterPro" id="IPR014978">
    <property type="entry name" value="Gln-Leu-Gln_QLQ"/>
</dbReference>
<dbReference type="PANTHER" id="PTHR10799">
    <property type="entry name" value="SNF2/RAD54 HELICASE FAMILY"/>
    <property type="match status" value="1"/>
</dbReference>
<dbReference type="Pfam" id="PF08880">
    <property type="entry name" value="QLQ"/>
    <property type="match status" value="1"/>
</dbReference>
<evidence type="ECO:0000256" key="5">
    <source>
        <dbReference type="ARBA" id="ARBA00023015"/>
    </source>
</evidence>
<evidence type="ECO:0000259" key="11">
    <source>
        <dbReference type="PROSITE" id="PS50014"/>
    </source>
</evidence>
<gene>
    <name evidence="16" type="ORF">PILCRDRAFT_818338</name>
</gene>
<dbReference type="HOGENOM" id="CLU_000315_15_0_1"/>
<dbReference type="FunCoup" id="A0A0C3BEJ6">
    <property type="interactions" value="736"/>
</dbReference>
<evidence type="ECO:0000256" key="4">
    <source>
        <dbReference type="ARBA" id="ARBA00022840"/>
    </source>
</evidence>
<dbReference type="PROSITE" id="PS51192">
    <property type="entry name" value="HELICASE_ATP_BIND_1"/>
    <property type="match status" value="1"/>
</dbReference>
<dbReference type="Pfam" id="PF07529">
    <property type="entry name" value="HSA"/>
    <property type="match status" value="1"/>
</dbReference>